<dbReference type="Proteomes" id="UP000016584">
    <property type="component" value="Unassembled WGS sequence"/>
</dbReference>
<dbReference type="AlphaFoldDB" id="U2HTT5"/>
<dbReference type="PROSITE" id="PS51257">
    <property type="entry name" value="PROKAR_LIPOPROTEIN"/>
    <property type="match status" value="1"/>
</dbReference>
<comment type="caution">
    <text evidence="1">The sequence shown here is derived from an EMBL/GenBank/DDBJ whole genome shotgun (WGS) entry which is preliminary data.</text>
</comment>
<protein>
    <recommendedName>
        <fullName evidence="3">Lipocalin-like domain-containing protein</fullName>
    </recommendedName>
</protein>
<reference evidence="1 2" key="1">
    <citation type="journal article" date="2013" name="Genome Announc.">
        <title>The Draft Genome Sequence of Sphingomonas paucimobilis Strain HER1398 (Proteobacteria), Host to the Giant PAU Phage, Indicates That It Is a Member of the Genus Sphingobacterium (Bacteroidetes).</title>
        <authorList>
            <person name="White R.A.III."/>
            <person name="Suttle C.A."/>
        </authorList>
    </citation>
    <scope>NUCLEOTIDE SEQUENCE [LARGE SCALE GENOMIC DNA]</scope>
    <source>
        <strain evidence="1 2">HER1398</strain>
    </source>
</reference>
<gene>
    <name evidence="1" type="ORF">M472_07910</name>
</gene>
<evidence type="ECO:0000313" key="1">
    <source>
        <dbReference type="EMBL" id="ERJ58690.1"/>
    </source>
</evidence>
<keyword evidence="2" id="KW-1185">Reference proteome</keyword>
<dbReference type="PATRIC" id="fig|1346330.5.peg.2015"/>
<accession>U2HTT5</accession>
<organism evidence="1 2">
    <name type="scientific">Sphingobacterium paucimobilis HER1398</name>
    <dbReference type="NCBI Taxonomy" id="1346330"/>
    <lineage>
        <taxon>Bacteria</taxon>
        <taxon>Pseudomonadati</taxon>
        <taxon>Bacteroidota</taxon>
        <taxon>Sphingobacteriia</taxon>
        <taxon>Sphingobacteriales</taxon>
        <taxon>Sphingobacteriaceae</taxon>
        <taxon>Sphingobacterium</taxon>
    </lineage>
</organism>
<dbReference type="RefSeq" id="WP_021070183.1">
    <property type="nucleotide sequence ID" value="NZ_ATDL01000015.1"/>
</dbReference>
<evidence type="ECO:0008006" key="3">
    <source>
        <dbReference type="Google" id="ProtNLM"/>
    </source>
</evidence>
<dbReference type="EMBL" id="ATDL01000015">
    <property type="protein sequence ID" value="ERJ58690.1"/>
    <property type="molecule type" value="Genomic_DNA"/>
</dbReference>
<evidence type="ECO:0000313" key="2">
    <source>
        <dbReference type="Proteomes" id="UP000016584"/>
    </source>
</evidence>
<sequence length="153" mass="17576">MNIKHLLLLFTIPLVLFSCSKDKDESSPSIVGKWEFVTNTFQYYDAKGVELKDEKRVTEYKDYINKPYYDIRSNGTMTIVDFEADGEPSDPIEFTYTIKSDKIIMTGETEEDGKIVIEAPFTIKNNVLTMVFLEEEFVDGGKELMTSVSKRVK</sequence>
<name>U2HTT5_9SPHI</name>
<proteinExistence type="predicted"/>